<name>A0A6A6JJF4_WESOR</name>
<organism evidence="2 3">
    <name type="scientific">Westerdykella ornata</name>
    <dbReference type="NCBI Taxonomy" id="318751"/>
    <lineage>
        <taxon>Eukaryota</taxon>
        <taxon>Fungi</taxon>
        <taxon>Dikarya</taxon>
        <taxon>Ascomycota</taxon>
        <taxon>Pezizomycotina</taxon>
        <taxon>Dothideomycetes</taxon>
        <taxon>Pleosporomycetidae</taxon>
        <taxon>Pleosporales</taxon>
        <taxon>Sporormiaceae</taxon>
        <taxon>Westerdykella</taxon>
    </lineage>
</organism>
<protein>
    <submittedName>
        <fullName evidence="2">Uncharacterized protein</fullName>
    </submittedName>
</protein>
<accession>A0A6A6JJF4</accession>
<dbReference type="GeneID" id="54553015"/>
<sequence length="177" mass="19082">MPSVKGARMFSSSPSTYVHAALRVTKPLSSSWSVLVVSVFVVVGLSRQSPGGVGGEMKGPSVRSPSSRSQAWKFPTPGVGDCHDTACAAQRTGKWYQMLHSRVPEPERTWCRKGPRLSAEAGAKDANSTAEGLAIQPRDWSTERVPLSLISACKAVERLFLPSVLTFDVEKVVALQK</sequence>
<evidence type="ECO:0000256" key="1">
    <source>
        <dbReference type="SAM" id="MobiDB-lite"/>
    </source>
</evidence>
<reference evidence="2" key="1">
    <citation type="journal article" date="2020" name="Stud. Mycol.">
        <title>101 Dothideomycetes genomes: a test case for predicting lifestyles and emergence of pathogens.</title>
        <authorList>
            <person name="Haridas S."/>
            <person name="Albert R."/>
            <person name="Binder M."/>
            <person name="Bloem J."/>
            <person name="Labutti K."/>
            <person name="Salamov A."/>
            <person name="Andreopoulos B."/>
            <person name="Baker S."/>
            <person name="Barry K."/>
            <person name="Bills G."/>
            <person name="Bluhm B."/>
            <person name="Cannon C."/>
            <person name="Castanera R."/>
            <person name="Culley D."/>
            <person name="Daum C."/>
            <person name="Ezra D."/>
            <person name="Gonzalez J."/>
            <person name="Henrissat B."/>
            <person name="Kuo A."/>
            <person name="Liang C."/>
            <person name="Lipzen A."/>
            <person name="Lutzoni F."/>
            <person name="Magnuson J."/>
            <person name="Mondo S."/>
            <person name="Nolan M."/>
            <person name="Ohm R."/>
            <person name="Pangilinan J."/>
            <person name="Park H.-J."/>
            <person name="Ramirez L."/>
            <person name="Alfaro M."/>
            <person name="Sun H."/>
            <person name="Tritt A."/>
            <person name="Yoshinaga Y."/>
            <person name="Zwiers L.-H."/>
            <person name="Turgeon B."/>
            <person name="Goodwin S."/>
            <person name="Spatafora J."/>
            <person name="Crous P."/>
            <person name="Grigoriev I."/>
        </authorList>
    </citation>
    <scope>NUCLEOTIDE SEQUENCE</scope>
    <source>
        <strain evidence="2">CBS 379.55</strain>
    </source>
</reference>
<dbReference type="RefSeq" id="XP_033652538.1">
    <property type="nucleotide sequence ID" value="XM_033799840.1"/>
</dbReference>
<proteinExistence type="predicted"/>
<evidence type="ECO:0000313" key="2">
    <source>
        <dbReference type="EMBL" id="KAF2274999.1"/>
    </source>
</evidence>
<dbReference type="EMBL" id="ML986499">
    <property type="protein sequence ID" value="KAF2274999.1"/>
    <property type="molecule type" value="Genomic_DNA"/>
</dbReference>
<feature type="region of interest" description="Disordered" evidence="1">
    <location>
        <begin position="50"/>
        <end position="70"/>
    </location>
</feature>
<evidence type="ECO:0000313" key="3">
    <source>
        <dbReference type="Proteomes" id="UP000800097"/>
    </source>
</evidence>
<keyword evidence="3" id="KW-1185">Reference proteome</keyword>
<dbReference type="Proteomes" id="UP000800097">
    <property type="component" value="Unassembled WGS sequence"/>
</dbReference>
<dbReference type="AlphaFoldDB" id="A0A6A6JJF4"/>
<gene>
    <name evidence="2" type="ORF">EI97DRAFT_443573</name>
</gene>